<reference evidence="1" key="1">
    <citation type="submission" date="2024-06" db="EMBL/GenBank/DDBJ databases">
        <title>Draft Genome Sequence of Deinococcus sonorensis Type Strain KR-87, a Biofilm Producing Representative of the Genus Deinococcus.</title>
        <authorList>
            <person name="Boren L.S."/>
            <person name="Grosso R.A."/>
            <person name="Hugenberg-Cox A.N."/>
            <person name="Hill J.T.E."/>
            <person name="Albert C.M."/>
            <person name="Tuohy J.M."/>
        </authorList>
    </citation>
    <scope>NUCLEOTIDE SEQUENCE</scope>
    <source>
        <strain evidence="1">KR-87</strain>
    </source>
</reference>
<dbReference type="RefSeq" id="WP_350243082.1">
    <property type="nucleotide sequence ID" value="NZ_CP158299.1"/>
</dbReference>
<dbReference type="AlphaFoldDB" id="A0AAU7UAQ4"/>
<proteinExistence type="predicted"/>
<dbReference type="EMBL" id="CP158299">
    <property type="protein sequence ID" value="XBV85045.1"/>
    <property type="molecule type" value="Genomic_DNA"/>
</dbReference>
<sequence>MTAPSPDDARLLQDRALKDRHFASGRGPITGERLRQFSGLHYFPPDPALKVEVPVEPGSGETLEVQTTSGDVQTYVRYGQARFSLNGQQVQLALFARPGDEAPAQLFVPFRDATSGRLTYGAGRYLDVPLQRGPAGERVTLDFNRAYHPYCAYADGWSCPLPPPENTLPVAVLAGERLEPDRG</sequence>
<organism evidence="1">
    <name type="scientific">Deinococcus sonorensis KR-87</name>
    <dbReference type="NCBI Taxonomy" id="694439"/>
    <lineage>
        <taxon>Bacteria</taxon>
        <taxon>Thermotogati</taxon>
        <taxon>Deinococcota</taxon>
        <taxon>Deinococci</taxon>
        <taxon>Deinococcales</taxon>
        <taxon>Deinococcaceae</taxon>
        <taxon>Deinococcus</taxon>
    </lineage>
</organism>
<dbReference type="InterPro" id="IPR012467">
    <property type="entry name" value="DUF1684"/>
</dbReference>
<name>A0AAU7UAQ4_9DEIO</name>
<gene>
    <name evidence="1" type="ORF">ABOD76_16590</name>
</gene>
<dbReference type="Pfam" id="PF07920">
    <property type="entry name" value="DUF1684"/>
    <property type="match status" value="1"/>
</dbReference>
<dbReference type="PANTHER" id="PTHR41913:SF1">
    <property type="entry name" value="DUF1684 DOMAIN-CONTAINING PROTEIN"/>
    <property type="match status" value="1"/>
</dbReference>
<evidence type="ECO:0000313" key="1">
    <source>
        <dbReference type="EMBL" id="XBV85045.1"/>
    </source>
</evidence>
<protein>
    <submittedName>
        <fullName evidence="1">DUF1684 domain-containing protein</fullName>
    </submittedName>
</protein>
<accession>A0AAU7UAQ4</accession>
<dbReference type="KEGG" id="dsc:ABOD76_16590"/>
<dbReference type="PANTHER" id="PTHR41913">
    <property type="entry name" value="DUF1684 DOMAIN-CONTAINING PROTEIN"/>
    <property type="match status" value="1"/>
</dbReference>